<organism evidence="2 3">
    <name type="scientific">Fusarium venenatum</name>
    <dbReference type="NCBI Taxonomy" id="56646"/>
    <lineage>
        <taxon>Eukaryota</taxon>
        <taxon>Fungi</taxon>
        <taxon>Dikarya</taxon>
        <taxon>Ascomycota</taxon>
        <taxon>Pezizomycotina</taxon>
        <taxon>Sordariomycetes</taxon>
        <taxon>Hypocreomycetidae</taxon>
        <taxon>Hypocreales</taxon>
        <taxon>Nectriaceae</taxon>
        <taxon>Fusarium</taxon>
    </lineage>
</organism>
<proteinExistence type="predicted"/>
<protein>
    <submittedName>
        <fullName evidence="2">Uncharacterized protein</fullName>
    </submittedName>
</protein>
<dbReference type="EMBL" id="LN649231">
    <property type="protein sequence ID" value="CEI70941.1"/>
    <property type="molecule type" value="Genomic_DNA"/>
</dbReference>
<feature type="chain" id="PRO_5014941104" evidence="1">
    <location>
        <begin position="23"/>
        <end position="140"/>
    </location>
</feature>
<sequence>MLTRFLAILAFLAFSKLDSLIAGDSSVPEVPSMDVGDTDPRAAKVTLVIAQKGLSDQGRGYYLPKIVLQDIYDRMTPSDSNVLQSFITIQQEEQEEQEVAEERKTRIEDHCPPGIIHIANNPDRQQCDNWIRRFAKLTLF</sequence>
<keyword evidence="1" id="KW-0732">Signal</keyword>
<keyword evidence="3" id="KW-1185">Reference proteome</keyword>
<dbReference type="Proteomes" id="UP000245910">
    <property type="component" value="Chromosome III"/>
</dbReference>
<dbReference type="AlphaFoldDB" id="A0A2L2TVZ1"/>
<accession>A0A2L2TVZ1</accession>
<dbReference type="STRING" id="56646.A0A2L2TVZ1"/>
<evidence type="ECO:0000313" key="3">
    <source>
        <dbReference type="Proteomes" id="UP000245910"/>
    </source>
</evidence>
<name>A0A2L2TVZ1_9HYPO</name>
<feature type="signal peptide" evidence="1">
    <location>
        <begin position="1"/>
        <end position="22"/>
    </location>
</feature>
<evidence type="ECO:0000313" key="2">
    <source>
        <dbReference type="EMBL" id="CEI70941.1"/>
    </source>
</evidence>
<evidence type="ECO:0000256" key="1">
    <source>
        <dbReference type="SAM" id="SignalP"/>
    </source>
</evidence>
<reference evidence="3" key="1">
    <citation type="submission" date="2014-10" db="EMBL/GenBank/DDBJ databases">
        <authorList>
            <person name="King R."/>
        </authorList>
    </citation>
    <scope>NUCLEOTIDE SEQUENCE [LARGE SCALE GENOMIC DNA]</scope>
    <source>
        <strain evidence="3">A3/5</strain>
    </source>
</reference>